<evidence type="ECO:0000313" key="3">
    <source>
        <dbReference type="Proteomes" id="UP000177306"/>
    </source>
</evidence>
<feature type="transmembrane region" description="Helical" evidence="1">
    <location>
        <begin position="76"/>
        <end position="97"/>
    </location>
</feature>
<feature type="transmembrane region" description="Helical" evidence="1">
    <location>
        <begin position="48"/>
        <end position="70"/>
    </location>
</feature>
<feature type="transmembrane region" description="Helical" evidence="1">
    <location>
        <begin position="6"/>
        <end position="27"/>
    </location>
</feature>
<dbReference type="AlphaFoldDB" id="A0A1F6EGM1"/>
<reference evidence="2 3" key="1">
    <citation type="journal article" date="2016" name="Nat. Commun.">
        <title>Thousands of microbial genomes shed light on interconnected biogeochemical processes in an aquifer system.</title>
        <authorList>
            <person name="Anantharaman K."/>
            <person name="Brown C.T."/>
            <person name="Hug L.A."/>
            <person name="Sharon I."/>
            <person name="Castelle C.J."/>
            <person name="Probst A.J."/>
            <person name="Thomas B.C."/>
            <person name="Singh A."/>
            <person name="Wilkins M.J."/>
            <person name="Karaoz U."/>
            <person name="Brodie E.L."/>
            <person name="Williams K.H."/>
            <person name="Hubbard S.S."/>
            <person name="Banfield J.F."/>
        </authorList>
    </citation>
    <scope>NUCLEOTIDE SEQUENCE [LARGE SCALE GENOMIC DNA]</scope>
</reference>
<sequence length="138" mass="15554">MTSPLIILALVSFLLHLVWEALHIRFYTGYEKMKERLPVFVQASLGDVLYTFLAIVLIAFFEGSLTWFLAADASDFLGLALLGFYIAVFVEYKAAALKRWEYTGAMPRFLGLGLSPLLQMTVLLPLSVYITVALINWL</sequence>
<keyword evidence="1" id="KW-0812">Transmembrane</keyword>
<keyword evidence="1" id="KW-1133">Transmembrane helix</keyword>
<organism evidence="2 3">
    <name type="scientific">Candidatus Kaiserbacteria bacterium RIFCSPLOWO2_01_FULL_53_17</name>
    <dbReference type="NCBI Taxonomy" id="1798511"/>
    <lineage>
        <taxon>Bacteria</taxon>
        <taxon>Candidatus Kaiseribacteriota</taxon>
    </lineage>
</organism>
<keyword evidence="1" id="KW-0472">Membrane</keyword>
<evidence type="ECO:0000313" key="2">
    <source>
        <dbReference type="EMBL" id="OGG72788.1"/>
    </source>
</evidence>
<dbReference type="Proteomes" id="UP000177306">
    <property type="component" value="Unassembled WGS sequence"/>
</dbReference>
<name>A0A1F6EGM1_9BACT</name>
<accession>A0A1F6EGM1</accession>
<feature type="transmembrane region" description="Helical" evidence="1">
    <location>
        <begin position="109"/>
        <end position="135"/>
    </location>
</feature>
<proteinExistence type="predicted"/>
<gene>
    <name evidence="2" type="ORF">A3A38_03575</name>
</gene>
<protein>
    <submittedName>
        <fullName evidence="2">Uncharacterized protein</fullName>
    </submittedName>
</protein>
<evidence type="ECO:0000256" key="1">
    <source>
        <dbReference type="SAM" id="Phobius"/>
    </source>
</evidence>
<dbReference type="EMBL" id="MFLY01000031">
    <property type="protein sequence ID" value="OGG72788.1"/>
    <property type="molecule type" value="Genomic_DNA"/>
</dbReference>
<comment type="caution">
    <text evidence="2">The sequence shown here is derived from an EMBL/GenBank/DDBJ whole genome shotgun (WGS) entry which is preliminary data.</text>
</comment>